<dbReference type="Proteomes" id="UP000669060">
    <property type="component" value="Unassembled WGS sequence"/>
</dbReference>
<evidence type="ECO:0000256" key="1">
    <source>
        <dbReference type="ARBA" id="ARBA00023125"/>
    </source>
</evidence>
<dbReference type="InterPro" id="IPR001387">
    <property type="entry name" value="Cro/C1-type_HTH"/>
</dbReference>
<dbReference type="RefSeq" id="WP_208311802.1">
    <property type="nucleotide sequence ID" value="NZ_JAELYA010000001.1"/>
</dbReference>
<dbReference type="EMBL" id="JAELYA010000001">
    <property type="protein sequence ID" value="MBO3273985.1"/>
    <property type="molecule type" value="Genomic_DNA"/>
</dbReference>
<dbReference type="Gene3D" id="1.10.260.40">
    <property type="entry name" value="lambda repressor-like DNA-binding domains"/>
    <property type="match status" value="1"/>
</dbReference>
<feature type="domain" description="HTH cro/C1-type" evidence="2">
    <location>
        <begin position="11"/>
        <end position="63"/>
    </location>
</feature>
<dbReference type="SMART" id="SM00530">
    <property type="entry name" value="HTH_XRE"/>
    <property type="match status" value="1"/>
</dbReference>
<dbReference type="InterPro" id="IPR050807">
    <property type="entry name" value="TransReg_Diox_bact_type"/>
</dbReference>
<gene>
    <name evidence="3" type="ORF">JFY56_01950</name>
</gene>
<dbReference type="InterPro" id="IPR010982">
    <property type="entry name" value="Lambda_DNA-bd_dom_sf"/>
</dbReference>
<sequence>MELNTAFGLALKQLRKQRELTQEDFSTVSSRTYLSTLERGQKVPTIQKLEQLADVLEVHPATLLIAAYLYKEPHQDSRTLITRLERELQFLGLANGSDRTSIGASNA</sequence>
<proteinExistence type="predicted"/>
<comment type="caution">
    <text evidence="3">The sequence shown here is derived from an EMBL/GenBank/DDBJ whole genome shotgun (WGS) entry which is preliminary data.</text>
</comment>
<reference evidence="3 4" key="1">
    <citation type="submission" date="2020-12" db="EMBL/GenBank/DDBJ databases">
        <title>Pseudomonas schmalbachii sp. nov. isolated from millipede gut.</title>
        <authorList>
            <person name="Shelomi M."/>
        </authorList>
    </citation>
    <scope>NUCLEOTIDE SEQUENCE [LARGE SCALE GENOMIC DNA]</scope>
    <source>
        <strain evidence="3 4">Milli4</strain>
    </source>
</reference>
<dbReference type="Pfam" id="PF01381">
    <property type="entry name" value="HTH_3"/>
    <property type="match status" value="1"/>
</dbReference>
<dbReference type="PANTHER" id="PTHR46797:SF1">
    <property type="entry name" value="METHYLPHOSPHONATE SYNTHASE"/>
    <property type="match status" value="1"/>
</dbReference>
<accession>A0ABS3TK10</accession>
<protein>
    <submittedName>
        <fullName evidence="3">Helix-turn-helix transcriptional regulator</fullName>
    </submittedName>
</protein>
<evidence type="ECO:0000259" key="2">
    <source>
        <dbReference type="PROSITE" id="PS50943"/>
    </source>
</evidence>
<dbReference type="PROSITE" id="PS50943">
    <property type="entry name" value="HTH_CROC1"/>
    <property type="match status" value="1"/>
</dbReference>
<keyword evidence="4" id="KW-1185">Reference proteome</keyword>
<organism evidence="3 4">
    <name type="scientific">Pseudomonas schmalbachii</name>
    <dbReference type="NCBI Taxonomy" id="2816993"/>
    <lineage>
        <taxon>Bacteria</taxon>
        <taxon>Pseudomonadati</taxon>
        <taxon>Pseudomonadota</taxon>
        <taxon>Gammaproteobacteria</taxon>
        <taxon>Pseudomonadales</taxon>
        <taxon>Pseudomonadaceae</taxon>
        <taxon>Pseudomonas</taxon>
    </lineage>
</organism>
<dbReference type="CDD" id="cd00093">
    <property type="entry name" value="HTH_XRE"/>
    <property type="match status" value="1"/>
</dbReference>
<evidence type="ECO:0000313" key="3">
    <source>
        <dbReference type="EMBL" id="MBO3273985.1"/>
    </source>
</evidence>
<dbReference type="PANTHER" id="PTHR46797">
    <property type="entry name" value="HTH-TYPE TRANSCRIPTIONAL REGULATOR"/>
    <property type="match status" value="1"/>
</dbReference>
<name>A0ABS3TK10_9PSED</name>
<keyword evidence="1" id="KW-0238">DNA-binding</keyword>
<dbReference type="SUPFAM" id="SSF47413">
    <property type="entry name" value="lambda repressor-like DNA-binding domains"/>
    <property type="match status" value="1"/>
</dbReference>
<evidence type="ECO:0000313" key="4">
    <source>
        <dbReference type="Proteomes" id="UP000669060"/>
    </source>
</evidence>